<reference evidence="2" key="2">
    <citation type="submission" date="2020-09" db="EMBL/GenBank/DDBJ databases">
        <authorList>
            <person name="Sun Q."/>
            <person name="Kim S."/>
        </authorList>
    </citation>
    <scope>NUCLEOTIDE SEQUENCE</scope>
    <source>
        <strain evidence="2">KCTC 23224</strain>
    </source>
</reference>
<evidence type="ECO:0000256" key="1">
    <source>
        <dbReference type="SAM" id="SignalP"/>
    </source>
</evidence>
<dbReference type="AlphaFoldDB" id="A0A8J3CWB1"/>
<proteinExistence type="predicted"/>
<organism evidence="2 3">
    <name type="scientific">Mongoliitalea lutea</name>
    <dbReference type="NCBI Taxonomy" id="849756"/>
    <lineage>
        <taxon>Bacteria</taxon>
        <taxon>Pseudomonadati</taxon>
        <taxon>Bacteroidota</taxon>
        <taxon>Cytophagia</taxon>
        <taxon>Cytophagales</taxon>
        <taxon>Cyclobacteriaceae</taxon>
        <taxon>Mongoliitalea</taxon>
    </lineage>
</organism>
<keyword evidence="1" id="KW-0732">Signal</keyword>
<name>A0A8J3CWB1_9BACT</name>
<keyword evidence="3" id="KW-1185">Reference proteome</keyword>
<gene>
    <name evidence="2" type="ORF">GCM10008106_19880</name>
</gene>
<feature type="signal peptide" evidence="1">
    <location>
        <begin position="1"/>
        <end position="22"/>
    </location>
</feature>
<feature type="chain" id="PRO_5035324582" evidence="1">
    <location>
        <begin position="23"/>
        <end position="77"/>
    </location>
</feature>
<accession>A0A8J3CWB1</accession>
<sequence>MKKLSFGLFTVFLFVVSGFSTAGDVDPPSISAKTKCTVSSNPSNNVGYCVRFFTSDRCTPRTSGTIGPNCDGTVSVL</sequence>
<evidence type="ECO:0000313" key="3">
    <source>
        <dbReference type="Proteomes" id="UP000642809"/>
    </source>
</evidence>
<reference evidence="2" key="1">
    <citation type="journal article" date="2014" name="Int. J. Syst. Evol. Microbiol.">
        <title>Complete genome sequence of Corynebacterium casei LMG S-19264T (=DSM 44701T), isolated from a smear-ripened cheese.</title>
        <authorList>
            <consortium name="US DOE Joint Genome Institute (JGI-PGF)"/>
            <person name="Walter F."/>
            <person name="Albersmeier A."/>
            <person name="Kalinowski J."/>
            <person name="Ruckert C."/>
        </authorList>
    </citation>
    <scope>NUCLEOTIDE SEQUENCE</scope>
    <source>
        <strain evidence="2">KCTC 23224</strain>
    </source>
</reference>
<comment type="caution">
    <text evidence="2">The sequence shown here is derived from an EMBL/GenBank/DDBJ whole genome shotgun (WGS) entry which is preliminary data.</text>
</comment>
<protein>
    <submittedName>
        <fullName evidence="2">Uncharacterized protein</fullName>
    </submittedName>
</protein>
<dbReference type="EMBL" id="BMYF01000011">
    <property type="protein sequence ID" value="GHB38704.1"/>
    <property type="molecule type" value="Genomic_DNA"/>
</dbReference>
<evidence type="ECO:0000313" key="2">
    <source>
        <dbReference type="EMBL" id="GHB38704.1"/>
    </source>
</evidence>
<dbReference type="Proteomes" id="UP000642809">
    <property type="component" value="Unassembled WGS sequence"/>
</dbReference>